<dbReference type="GO" id="GO:0009055">
    <property type="term" value="F:electron transfer activity"/>
    <property type="evidence" value="ECO:0007669"/>
    <property type="project" value="InterPro"/>
</dbReference>
<protein>
    <recommendedName>
        <fullName evidence="7">Phytocyanin domain-containing protein</fullName>
    </recommendedName>
</protein>
<dbReference type="FunFam" id="2.60.40.420:FF:000003">
    <property type="entry name" value="Blue copper"/>
    <property type="match status" value="1"/>
</dbReference>
<gene>
    <name evidence="8" type="ORF">FH972_011062</name>
</gene>
<dbReference type="Gene3D" id="2.60.40.420">
    <property type="entry name" value="Cupredoxins - blue copper proteins"/>
    <property type="match status" value="1"/>
</dbReference>
<evidence type="ECO:0000256" key="1">
    <source>
        <dbReference type="ARBA" id="ARBA00022448"/>
    </source>
</evidence>
<dbReference type="InterPro" id="IPR008972">
    <property type="entry name" value="Cupredoxin"/>
</dbReference>
<evidence type="ECO:0000259" key="7">
    <source>
        <dbReference type="PROSITE" id="PS51485"/>
    </source>
</evidence>
<feature type="domain" description="Phytocyanin" evidence="7">
    <location>
        <begin position="20"/>
        <end position="118"/>
    </location>
</feature>
<feature type="signal peptide" evidence="6">
    <location>
        <begin position="1"/>
        <end position="19"/>
    </location>
</feature>
<evidence type="ECO:0000256" key="5">
    <source>
        <dbReference type="ARBA" id="ARBA00023180"/>
    </source>
</evidence>
<organism evidence="8 9">
    <name type="scientific">Carpinus fangiana</name>
    <dbReference type="NCBI Taxonomy" id="176857"/>
    <lineage>
        <taxon>Eukaryota</taxon>
        <taxon>Viridiplantae</taxon>
        <taxon>Streptophyta</taxon>
        <taxon>Embryophyta</taxon>
        <taxon>Tracheophyta</taxon>
        <taxon>Spermatophyta</taxon>
        <taxon>Magnoliopsida</taxon>
        <taxon>eudicotyledons</taxon>
        <taxon>Gunneridae</taxon>
        <taxon>Pentapetalae</taxon>
        <taxon>rosids</taxon>
        <taxon>fabids</taxon>
        <taxon>Fagales</taxon>
        <taxon>Betulaceae</taxon>
        <taxon>Carpinus</taxon>
    </lineage>
</organism>
<evidence type="ECO:0000313" key="8">
    <source>
        <dbReference type="EMBL" id="KAE8038564.1"/>
    </source>
</evidence>
<evidence type="ECO:0000256" key="4">
    <source>
        <dbReference type="ARBA" id="ARBA00023008"/>
    </source>
</evidence>
<dbReference type="Proteomes" id="UP000327013">
    <property type="component" value="Chromosome 4"/>
</dbReference>
<dbReference type="CDD" id="cd04216">
    <property type="entry name" value="Phytocyanin"/>
    <property type="match status" value="1"/>
</dbReference>
<dbReference type="OrthoDB" id="686200at2759"/>
<evidence type="ECO:0000256" key="6">
    <source>
        <dbReference type="SAM" id="SignalP"/>
    </source>
</evidence>
<dbReference type="AlphaFoldDB" id="A0A660KRZ1"/>
<keyword evidence="5" id="KW-0325">Glycoprotein</keyword>
<accession>A0A660KRZ1</accession>
<keyword evidence="9" id="KW-1185">Reference proteome</keyword>
<dbReference type="GO" id="GO:0046872">
    <property type="term" value="F:metal ion binding"/>
    <property type="evidence" value="ECO:0007669"/>
    <property type="project" value="UniProtKB-KW"/>
</dbReference>
<dbReference type="PANTHER" id="PTHR33021">
    <property type="entry name" value="BLUE COPPER PROTEIN"/>
    <property type="match status" value="1"/>
</dbReference>
<dbReference type="GO" id="GO:0005886">
    <property type="term" value="C:plasma membrane"/>
    <property type="evidence" value="ECO:0007669"/>
    <property type="project" value="TreeGrafter"/>
</dbReference>
<dbReference type="Pfam" id="PF02298">
    <property type="entry name" value="Cu_bind_like"/>
    <property type="match status" value="1"/>
</dbReference>
<dbReference type="PANTHER" id="PTHR33021:SF350">
    <property type="entry name" value="UCLACYANIN-2"/>
    <property type="match status" value="1"/>
</dbReference>
<dbReference type="SUPFAM" id="SSF49503">
    <property type="entry name" value="Cupredoxins"/>
    <property type="match status" value="1"/>
</dbReference>
<dbReference type="EMBL" id="CM017324">
    <property type="protein sequence ID" value="KAE8038564.1"/>
    <property type="molecule type" value="Genomic_DNA"/>
</dbReference>
<keyword evidence="3" id="KW-0249">Electron transport</keyword>
<keyword evidence="2" id="KW-0479">Metal-binding</keyword>
<keyword evidence="1" id="KW-0813">Transport</keyword>
<sequence length="131" mass="14042">MAMQITLLILMLAMPLAYGAQHTVGGTNGWTTGQDYATWAAGEKFVVGDTLLFNYDSSHKVDVVSQADYTACNTAKPTTSYQNGPTTVNLTTAGSMYFICPTSGHCAGGMKLEGPCLHSWARQEAVLHIFT</sequence>
<proteinExistence type="predicted"/>
<dbReference type="InterPro" id="IPR003245">
    <property type="entry name" value="Phytocyanin_dom"/>
</dbReference>
<dbReference type="InterPro" id="IPR039391">
    <property type="entry name" value="Phytocyanin-like"/>
</dbReference>
<keyword evidence="4" id="KW-0186">Copper</keyword>
<evidence type="ECO:0000256" key="2">
    <source>
        <dbReference type="ARBA" id="ARBA00022723"/>
    </source>
</evidence>
<evidence type="ECO:0000256" key="3">
    <source>
        <dbReference type="ARBA" id="ARBA00022982"/>
    </source>
</evidence>
<name>A0A660KRZ1_9ROSI</name>
<keyword evidence="6" id="KW-0732">Signal</keyword>
<evidence type="ECO:0000313" key="9">
    <source>
        <dbReference type="Proteomes" id="UP000327013"/>
    </source>
</evidence>
<dbReference type="PROSITE" id="PS51485">
    <property type="entry name" value="PHYTOCYANIN"/>
    <property type="match status" value="1"/>
</dbReference>
<feature type="chain" id="PRO_5025069655" description="Phytocyanin domain-containing protein" evidence="6">
    <location>
        <begin position="20"/>
        <end position="131"/>
    </location>
</feature>
<reference evidence="8 9" key="1">
    <citation type="submission" date="2019-06" db="EMBL/GenBank/DDBJ databases">
        <title>A chromosomal-level reference genome of Carpinus fangiana (Coryloideae, Betulaceae).</title>
        <authorList>
            <person name="Yang X."/>
            <person name="Wang Z."/>
            <person name="Zhang L."/>
            <person name="Hao G."/>
            <person name="Liu J."/>
            <person name="Yang Y."/>
        </authorList>
    </citation>
    <scope>NUCLEOTIDE SEQUENCE [LARGE SCALE GENOMIC DNA]</scope>
    <source>
        <strain evidence="8">Cfa_2016G</strain>
        <tissue evidence="8">Leaf</tissue>
    </source>
</reference>